<keyword evidence="3 7" id="KW-0863">Zinc-finger</keyword>
<dbReference type="GO" id="GO:0008270">
    <property type="term" value="F:zinc ion binding"/>
    <property type="evidence" value="ECO:0007669"/>
    <property type="project" value="UniProtKB-KW"/>
</dbReference>
<evidence type="ECO:0000259" key="9">
    <source>
        <dbReference type="PROSITE" id="PS51999"/>
    </source>
</evidence>
<dbReference type="InterPro" id="IPR047201">
    <property type="entry name" value="ERI-1_3'hExo-like"/>
</dbReference>
<feature type="region of interest" description="Disordered" evidence="8">
    <location>
        <begin position="22"/>
        <end position="43"/>
    </location>
</feature>
<keyword evidence="11" id="KW-1185">Reference proteome</keyword>
<evidence type="ECO:0000256" key="3">
    <source>
        <dbReference type="ARBA" id="ARBA00022771"/>
    </source>
</evidence>
<keyword evidence="6" id="KW-0269">Exonuclease</keyword>
<dbReference type="Pfam" id="PF06839">
    <property type="entry name" value="Zn_ribbon_GRF"/>
    <property type="match status" value="1"/>
</dbReference>
<dbReference type="SUPFAM" id="SSF53098">
    <property type="entry name" value="Ribonuclease H-like"/>
    <property type="match status" value="1"/>
</dbReference>
<evidence type="ECO:0000313" key="11">
    <source>
        <dbReference type="Proteomes" id="UP000823388"/>
    </source>
</evidence>
<name>A0A8T0SIS3_PANVG</name>
<dbReference type="CDD" id="cd06133">
    <property type="entry name" value="ERI-1_3'hExo_like"/>
    <property type="match status" value="1"/>
</dbReference>
<dbReference type="EMBL" id="CM029045">
    <property type="protein sequence ID" value="KAG2596918.1"/>
    <property type="molecule type" value="Genomic_DNA"/>
</dbReference>
<dbReference type="InterPro" id="IPR010666">
    <property type="entry name" value="Znf_GRF"/>
</dbReference>
<reference evidence="10" key="1">
    <citation type="submission" date="2020-05" db="EMBL/GenBank/DDBJ databases">
        <title>WGS assembly of Panicum virgatum.</title>
        <authorList>
            <person name="Lovell J.T."/>
            <person name="Jenkins J."/>
            <person name="Shu S."/>
            <person name="Juenger T.E."/>
            <person name="Schmutz J."/>
        </authorList>
    </citation>
    <scope>NUCLEOTIDE SEQUENCE</scope>
    <source>
        <strain evidence="10">AP13</strain>
    </source>
</reference>
<dbReference type="Gene3D" id="3.30.420.10">
    <property type="entry name" value="Ribonuclease H-like superfamily/Ribonuclease H"/>
    <property type="match status" value="2"/>
</dbReference>
<keyword evidence="5" id="KW-0862">Zinc</keyword>
<dbReference type="GO" id="GO:0000175">
    <property type="term" value="F:3'-5'-RNA exonuclease activity"/>
    <property type="evidence" value="ECO:0007669"/>
    <property type="project" value="InterPro"/>
</dbReference>
<dbReference type="InterPro" id="IPR051274">
    <property type="entry name" value="3-5_Exoribonuclease"/>
</dbReference>
<evidence type="ECO:0000256" key="2">
    <source>
        <dbReference type="ARBA" id="ARBA00022723"/>
    </source>
</evidence>
<protein>
    <recommendedName>
        <fullName evidence="9">GRF-type domain-containing protein</fullName>
    </recommendedName>
</protein>
<evidence type="ECO:0000313" key="10">
    <source>
        <dbReference type="EMBL" id="KAG2596918.1"/>
    </source>
</evidence>
<comment type="caution">
    <text evidence="10">The sequence shown here is derived from an EMBL/GenBank/DDBJ whole genome shotgun (WGS) entry which is preliminary data.</text>
</comment>
<sequence length="466" mass="53784">MIDRERAEEMQVNNEAPLGCLKPNISQYNSPEQRGGIEGVPENNEKRNDMVVAEKVWEVSPVPNQGLSRPLYRQEFYAWPYIYSDYQMVRQPLPYGFENQFYQVNREHSFPIENRVQYLPFKMLPQGHPHDAQLQEFQYFVVIDFEATCDKVNNPFPQEIIEFPSVLVNSATGKLEECFQTYVRPTYHQFLTDFCKELTGIQQIQVDRGVPLGEALLMHDKWLEDKGIKNTNFAIVTWSNWDCRTMLESECRFKRIRKPPYFNSIHVGCPQHLPDNACKAVLGDSYMMTWHVANFCSSMWPTEVLRWINLKVPFHEVYGDVRCNLKEAVQLAGLTWEGRAHCGLDDARNTARLLALMMHRGFKFSITNSLVWQPAPQSATCLLSPDRSPDPVQPQLKPNEMLGSPVQVNPYAASAGKDRAMYCYCGVLSRWSVVRKPGPMQGRYFYGCGNWTATRRAICPYFAWAS</sequence>
<dbReference type="Proteomes" id="UP000823388">
    <property type="component" value="Chromosome 5K"/>
</dbReference>
<keyword evidence="2" id="KW-0479">Metal-binding</keyword>
<keyword evidence="1" id="KW-0540">Nuclease</keyword>
<dbReference type="InterPro" id="IPR036397">
    <property type="entry name" value="RNaseH_sf"/>
</dbReference>
<dbReference type="PROSITE" id="PS51999">
    <property type="entry name" value="ZF_GRF"/>
    <property type="match status" value="1"/>
</dbReference>
<dbReference type="SMART" id="SM00479">
    <property type="entry name" value="EXOIII"/>
    <property type="match status" value="1"/>
</dbReference>
<proteinExistence type="predicted"/>
<dbReference type="InterPro" id="IPR012337">
    <property type="entry name" value="RNaseH-like_sf"/>
</dbReference>
<evidence type="ECO:0000256" key="6">
    <source>
        <dbReference type="ARBA" id="ARBA00022839"/>
    </source>
</evidence>
<dbReference type="InterPro" id="IPR013520">
    <property type="entry name" value="Ribonucl_H"/>
</dbReference>
<gene>
    <name evidence="10" type="ORF">PVAP13_5KG208600</name>
</gene>
<feature type="domain" description="GRF-type" evidence="9">
    <location>
        <begin position="423"/>
        <end position="466"/>
    </location>
</feature>
<evidence type="ECO:0000256" key="4">
    <source>
        <dbReference type="ARBA" id="ARBA00022801"/>
    </source>
</evidence>
<evidence type="ECO:0000256" key="7">
    <source>
        <dbReference type="PROSITE-ProRule" id="PRU01343"/>
    </source>
</evidence>
<dbReference type="PANTHER" id="PTHR23044">
    <property type="entry name" value="3'-5' EXONUCLEASE ERI1-RELATED"/>
    <property type="match status" value="1"/>
</dbReference>
<dbReference type="GO" id="GO:0003676">
    <property type="term" value="F:nucleic acid binding"/>
    <property type="evidence" value="ECO:0007669"/>
    <property type="project" value="InterPro"/>
</dbReference>
<accession>A0A8T0SIS3</accession>
<dbReference type="PANTHER" id="PTHR23044:SF61">
    <property type="entry name" value="3'-5' EXORIBONUCLEASE 1-RELATED"/>
    <property type="match status" value="1"/>
</dbReference>
<evidence type="ECO:0000256" key="8">
    <source>
        <dbReference type="SAM" id="MobiDB-lite"/>
    </source>
</evidence>
<evidence type="ECO:0000256" key="5">
    <source>
        <dbReference type="ARBA" id="ARBA00022833"/>
    </source>
</evidence>
<keyword evidence="4" id="KW-0378">Hydrolase</keyword>
<evidence type="ECO:0000256" key="1">
    <source>
        <dbReference type="ARBA" id="ARBA00022722"/>
    </source>
</evidence>
<dbReference type="AlphaFoldDB" id="A0A8T0SIS3"/>
<organism evidence="10 11">
    <name type="scientific">Panicum virgatum</name>
    <name type="common">Blackwell switchgrass</name>
    <dbReference type="NCBI Taxonomy" id="38727"/>
    <lineage>
        <taxon>Eukaryota</taxon>
        <taxon>Viridiplantae</taxon>
        <taxon>Streptophyta</taxon>
        <taxon>Embryophyta</taxon>
        <taxon>Tracheophyta</taxon>
        <taxon>Spermatophyta</taxon>
        <taxon>Magnoliopsida</taxon>
        <taxon>Liliopsida</taxon>
        <taxon>Poales</taxon>
        <taxon>Poaceae</taxon>
        <taxon>PACMAD clade</taxon>
        <taxon>Panicoideae</taxon>
        <taxon>Panicodae</taxon>
        <taxon>Paniceae</taxon>
        <taxon>Panicinae</taxon>
        <taxon>Panicum</taxon>
        <taxon>Panicum sect. Hiantes</taxon>
    </lineage>
</organism>
<dbReference type="Pfam" id="PF00929">
    <property type="entry name" value="RNase_T"/>
    <property type="match status" value="1"/>
</dbReference>